<proteinExistence type="inferred from homology"/>
<dbReference type="Proteomes" id="UP000078544">
    <property type="component" value="Unassembled WGS sequence"/>
</dbReference>
<feature type="transmembrane region" description="Helical" evidence="6">
    <location>
        <begin position="90"/>
        <end position="108"/>
    </location>
</feature>
<dbReference type="PANTHER" id="PTHR33048">
    <property type="entry name" value="PTH11-LIKE INTEGRAL MEMBRANE PROTEIN (AFU_ORTHOLOGUE AFUA_5G11245)"/>
    <property type="match status" value="1"/>
</dbReference>
<evidence type="ECO:0000256" key="5">
    <source>
        <dbReference type="ARBA" id="ARBA00038359"/>
    </source>
</evidence>
<evidence type="ECO:0000256" key="3">
    <source>
        <dbReference type="ARBA" id="ARBA00022989"/>
    </source>
</evidence>
<keyword evidence="3 6" id="KW-1133">Transmembrane helix</keyword>
<dbReference type="Pfam" id="PF20684">
    <property type="entry name" value="Fung_rhodopsin"/>
    <property type="match status" value="1"/>
</dbReference>
<evidence type="ECO:0000313" key="9">
    <source>
        <dbReference type="Proteomes" id="UP000078544"/>
    </source>
</evidence>
<reference evidence="8 9" key="1">
    <citation type="journal article" date="2016" name="Genome Biol. Evol.">
        <title>Divergent and convergent evolution of fungal pathogenicity.</title>
        <authorList>
            <person name="Shang Y."/>
            <person name="Xiao G."/>
            <person name="Zheng P."/>
            <person name="Cen K."/>
            <person name="Zhan S."/>
            <person name="Wang C."/>
        </authorList>
    </citation>
    <scope>NUCLEOTIDE SEQUENCE [LARGE SCALE GENOMIC DNA]</scope>
    <source>
        <strain evidence="8 9">RCEF 2490</strain>
    </source>
</reference>
<name>A0A167ZDR0_9HYPO</name>
<dbReference type="GO" id="GO:0016020">
    <property type="term" value="C:membrane"/>
    <property type="evidence" value="ECO:0007669"/>
    <property type="project" value="UniProtKB-SubCell"/>
</dbReference>
<feature type="transmembrane region" description="Helical" evidence="6">
    <location>
        <begin position="6"/>
        <end position="27"/>
    </location>
</feature>
<dbReference type="InterPro" id="IPR052337">
    <property type="entry name" value="SAT4-like"/>
</dbReference>
<keyword evidence="4 6" id="KW-0472">Membrane</keyword>
<evidence type="ECO:0000256" key="1">
    <source>
        <dbReference type="ARBA" id="ARBA00004141"/>
    </source>
</evidence>
<evidence type="ECO:0000256" key="4">
    <source>
        <dbReference type="ARBA" id="ARBA00023136"/>
    </source>
</evidence>
<gene>
    <name evidence="8" type="ORF">AAL_06151</name>
</gene>
<protein>
    <recommendedName>
        <fullName evidence="7">Rhodopsin domain-containing protein</fullName>
    </recommendedName>
</protein>
<evidence type="ECO:0000259" key="7">
    <source>
        <dbReference type="Pfam" id="PF20684"/>
    </source>
</evidence>
<evidence type="ECO:0000256" key="6">
    <source>
        <dbReference type="SAM" id="Phobius"/>
    </source>
</evidence>
<comment type="similarity">
    <text evidence="5">Belongs to the SAT4 family.</text>
</comment>
<organism evidence="8 9">
    <name type="scientific">Moelleriella libera RCEF 2490</name>
    <dbReference type="NCBI Taxonomy" id="1081109"/>
    <lineage>
        <taxon>Eukaryota</taxon>
        <taxon>Fungi</taxon>
        <taxon>Dikarya</taxon>
        <taxon>Ascomycota</taxon>
        <taxon>Pezizomycotina</taxon>
        <taxon>Sordariomycetes</taxon>
        <taxon>Hypocreomycetidae</taxon>
        <taxon>Hypocreales</taxon>
        <taxon>Clavicipitaceae</taxon>
        <taxon>Moelleriella</taxon>
    </lineage>
</organism>
<dbReference type="InterPro" id="IPR049326">
    <property type="entry name" value="Rhodopsin_dom_fungi"/>
</dbReference>
<evidence type="ECO:0000256" key="2">
    <source>
        <dbReference type="ARBA" id="ARBA00022692"/>
    </source>
</evidence>
<dbReference type="AlphaFoldDB" id="A0A167ZDR0"/>
<dbReference type="STRING" id="1081109.A0A167ZDR0"/>
<feature type="transmembrane region" description="Helical" evidence="6">
    <location>
        <begin position="39"/>
        <end position="59"/>
    </location>
</feature>
<dbReference type="EMBL" id="AZGY01000015">
    <property type="protein sequence ID" value="KZZ92525.1"/>
    <property type="molecule type" value="Genomic_DNA"/>
</dbReference>
<feature type="domain" description="Rhodopsin" evidence="7">
    <location>
        <begin position="4"/>
        <end position="189"/>
    </location>
</feature>
<feature type="transmembrane region" description="Helical" evidence="6">
    <location>
        <begin position="120"/>
        <end position="143"/>
    </location>
</feature>
<accession>A0A167ZDR0</accession>
<dbReference type="OrthoDB" id="3934549at2759"/>
<evidence type="ECO:0000313" key="8">
    <source>
        <dbReference type="EMBL" id="KZZ92525.1"/>
    </source>
</evidence>
<keyword evidence="9" id="KW-1185">Reference proteome</keyword>
<dbReference type="PANTHER" id="PTHR33048:SF134">
    <property type="entry name" value="INTEGRAL MEMBRANE PROTEIN"/>
    <property type="match status" value="1"/>
</dbReference>
<comment type="caution">
    <text evidence="8">The sequence shown here is derived from an EMBL/GenBank/DDBJ whole genome shotgun (WGS) entry which is preliminary data.</text>
</comment>
<keyword evidence="2 6" id="KW-0812">Transmembrane</keyword>
<sequence>MKLLFAQELMSPITLTCIKCGILAMYWRLFPTPFTRRGCIVLAVILALWCIAMIVPSIFQCRTVADAWSLHHFGANCNRNIEDWISWQGGIPEIATTVIIFVMPIYEVSRIQASLRTRAAVSAVFLMASLTVVTSVLRFVFALQTQNRRQEDAPGGTDETVRMAKVLLVVQLEFCSAFLAACLPALRPVGLIIKNQLAFLRPPKARRPLSDDVTSNGGARRLLAGNINFSLPRTCQASTCRGLTTRQGSLEQESPRQVEHVNCYGLDQESRVATAEKGSLNSVRSVSIPGSSIEVRTEIQQRREELRLGPEARPI</sequence>
<comment type="subcellular location">
    <subcellularLocation>
        <location evidence="1">Membrane</location>
        <topology evidence="1">Multi-pass membrane protein</topology>
    </subcellularLocation>
</comment>